<evidence type="ECO:0000256" key="1">
    <source>
        <dbReference type="SAM" id="MobiDB-lite"/>
    </source>
</evidence>
<dbReference type="EMBL" id="AHMT02000018">
    <property type="protein sequence ID" value="EQA63441.1"/>
    <property type="molecule type" value="Genomic_DNA"/>
</dbReference>
<reference evidence="2" key="1">
    <citation type="submission" date="2013-05" db="EMBL/GenBank/DDBJ databases">
        <authorList>
            <person name="Harkins D.M."/>
            <person name="Durkin A.S."/>
            <person name="Brinkac L.M."/>
            <person name="Haft D.H."/>
            <person name="Selengut J.D."/>
            <person name="Sanka R."/>
            <person name="DePew J."/>
            <person name="Purushe J."/>
            <person name="Hartskeerl R.A."/>
            <person name="Ahmed A."/>
            <person name="van der Linden H."/>
            <person name="Goris M.G.A."/>
            <person name="Vinetz J.M."/>
            <person name="Sutton G.G."/>
            <person name="Nierman W.C."/>
            <person name="Fouts D.E."/>
        </authorList>
    </citation>
    <scope>NUCLEOTIDE SEQUENCE [LARGE SCALE GENOMIC DNA]</scope>
    <source>
        <strain evidence="2">L 60</strain>
    </source>
</reference>
<name>V6I0Z1_9LEPT</name>
<dbReference type="AlphaFoldDB" id="V6I0Z1"/>
<proteinExistence type="predicted"/>
<comment type="caution">
    <text evidence="2">The sequence shown here is derived from an EMBL/GenBank/DDBJ whole genome shotgun (WGS) entry which is preliminary data.</text>
</comment>
<gene>
    <name evidence="2" type="ORF">LEP1GSC062_0901</name>
</gene>
<keyword evidence="3" id="KW-1185">Reference proteome</keyword>
<protein>
    <submittedName>
        <fullName evidence="2">Uncharacterized protein</fullName>
    </submittedName>
</protein>
<organism evidence="2 3">
    <name type="scientific">Leptospira alexanderi serovar Manhao 3 str. L 60</name>
    <dbReference type="NCBI Taxonomy" id="1049759"/>
    <lineage>
        <taxon>Bacteria</taxon>
        <taxon>Pseudomonadati</taxon>
        <taxon>Spirochaetota</taxon>
        <taxon>Spirochaetia</taxon>
        <taxon>Leptospirales</taxon>
        <taxon>Leptospiraceae</taxon>
        <taxon>Leptospira</taxon>
    </lineage>
</organism>
<sequence>MDFRIHGRDSPGKNFHETSHKILPMGCKGELEYRRIKSGNS</sequence>
<dbReference type="Proteomes" id="UP000018747">
    <property type="component" value="Unassembled WGS sequence"/>
</dbReference>
<evidence type="ECO:0000313" key="2">
    <source>
        <dbReference type="EMBL" id="EQA63441.1"/>
    </source>
</evidence>
<feature type="compositionally biased region" description="Basic and acidic residues" evidence="1">
    <location>
        <begin position="1"/>
        <end position="20"/>
    </location>
</feature>
<feature type="region of interest" description="Disordered" evidence="1">
    <location>
        <begin position="1"/>
        <end position="21"/>
    </location>
</feature>
<accession>V6I0Z1</accession>
<evidence type="ECO:0000313" key="3">
    <source>
        <dbReference type="Proteomes" id="UP000018747"/>
    </source>
</evidence>